<keyword evidence="3" id="KW-1185">Reference proteome</keyword>
<feature type="signal peptide" evidence="1">
    <location>
        <begin position="1"/>
        <end position="25"/>
    </location>
</feature>
<proteinExistence type="predicted"/>
<protein>
    <recommendedName>
        <fullName evidence="4">Secreted protein</fullName>
    </recommendedName>
</protein>
<gene>
    <name evidence="2" type="ORF">B0T11DRAFT_269878</name>
</gene>
<organism evidence="2 3">
    <name type="scientific">Plectosphaerella cucumerina</name>
    <dbReference type="NCBI Taxonomy" id="40658"/>
    <lineage>
        <taxon>Eukaryota</taxon>
        <taxon>Fungi</taxon>
        <taxon>Dikarya</taxon>
        <taxon>Ascomycota</taxon>
        <taxon>Pezizomycotina</taxon>
        <taxon>Sordariomycetes</taxon>
        <taxon>Hypocreomycetidae</taxon>
        <taxon>Glomerellales</taxon>
        <taxon>Plectosphaerellaceae</taxon>
        <taxon>Plectosphaerella</taxon>
    </lineage>
</organism>
<dbReference type="EMBL" id="JAGPXD010000001">
    <property type="protein sequence ID" value="KAH7375205.1"/>
    <property type="molecule type" value="Genomic_DNA"/>
</dbReference>
<evidence type="ECO:0008006" key="4">
    <source>
        <dbReference type="Google" id="ProtNLM"/>
    </source>
</evidence>
<dbReference type="AlphaFoldDB" id="A0A8K0TNP5"/>
<name>A0A8K0TNP5_9PEZI</name>
<accession>A0A8K0TNP5</accession>
<evidence type="ECO:0000313" key="3">
    <source>
        <dbReference type="Proteomes" id="UP000813385"/>
    </source>
</evidence>
<evidence type="ECO:0000256" key="1">
    <source>
        <dbReference type="SAM" id="SignalP"/>
    </source>
</evidence>
<feature type="chain" id="PRO_5035424344" description="Secreted protein" evidence="1">
    <location>
        <begin position="26"/>
        <end position="77"/>
    </location>
</feature>
<evidence type="ECO:0000313" key="2">
    <source>
        <dbReference type="EMBL" id="KAH7375205.1"/>
    </source>
</evidence>
<comment type="caution">
    <text evidence="2">The sequence shown here is derived from an EMBL/GenBank/DDBJ whole genome shotgun (WGS) entry which is preliminary data.</text>
</comment>
<dbReference type="Proteomes" id="UP000813385">
    <property type="component" value="Unassembled WGS sequence"/>
</dbReference>
<sequence length="77" mass="8583">MVVVMFLCLLLWMMVLFLLPNGGFSSSLYNSDSGLSFNIYEEPHPRSRCISRWATAAPAESPLILSESPSRPTECTN</sequence>
<keyword evidence="1" id="KW-0732">Signal</keyword>
<reference evidence="2" key="1">
    <citation type="journal article" date="2021" name="Nat. Commun.">
        <title>Genetic determinants of endophytism in the Arabidopsis root mycobiome.</title>
        <authorList>
            <person name="Mesny F."/>
            <person name="Miyauchi S."/>
            <person name="Thiergart T."/>
            <person name="Pickel B."/>
            <person name="Atanasova L."/>
            <person name="Karlsson M."/>
            <person name="Huettel B."/>
            <person name="Barry K.W."/>
            <person name="Haridas S."/>
            <person name="Chen C."/>
            <person name="Bauer D."/>
            <person name="Andreopoulos W."/>
            <person name="Pangilinan J."/>
            <person name="LaButti K."/>
            <person name="Riley R."/>
            <person name="Lipzen A."/>
            <person name="Clum A."/>
            <person name="Drula E."/>
            <person name="Henrissat B."/>
            <person name="Kohler A."/>
            <person name="Grigoriev I.V."/>
            <person name="Martin F.M."/>
            <person name="Hacquard S."/>
        </authorList>
    </citation>
    <scope>NUCLEOTIDE SEQUENCE</scope>
    <source>
        <strain evidence="2">MPI-CAGE-AT-0016</strain>
    </source>
</reference>